<evidence type="ECO:0000313" key="1">
    <source>
        <dbReference type="EMBL" id="PHP53262.1"/>
    </source>
</evidence>
<dbReference type="EMBL" id="MTPX02000026">
    <property type="protein sequence ID" value="PHP53262.1"/>
    <property type="molecule type" value="Genomic_DNA"/>
</dbReference>
<accession>A0ABX4MCQ4</accession>
<dbReference type="RefSeq" id="WP_086615290.1">
    <property type="nucleotide sequence ID" value="NZ_MTPX02000026.1"/>
</dbReference>
<reference evidence="1 2" key="1">
    <citation type="submission" date="2017-10" db="EMBL/GenBank/DDBJ databases">
        <title>Draft genome sequence of cellulolytic Actinomyces sp CtC72 isolated from cattle rumen fluid.</title>
        <authorList>
            <person name="Joshi A.J."/>
            <person name="Vasudevan G."/>
            <person name="Lanjekar V.B."/>
            <person name="Hivarkar S."/>
            <person name="Engineer A."/>
            <person name="Pore S.D."/>
            <person name="Dhakephalkar P.K."/>
            <person name="Dagar S."/>
        </authorList>
    </citation>
    <scope>NUCLEOTIDE SEQUENCE [LARGE SCALE GENOMIC DNA]</scope>
    <source>
        <strain evidence="2">CtC72</strain>
    </source>
</reference>
<gene>
    <name evidence="1" type="ORF">BW737_004030</name>
</gene>
<proteinExistence type="predicted"/>
<comment type="caution">
    <text evidence="1">The sequence shown here is derived from an EMBL/GenBank/DDBJ whole genome shotgun (WGS) entry which is preliminary data.</text>
</comment>
<protein>
    <submittedName>
        <fullName evidence="1">Uncharacterized protein</fullName>
    </submittedName>
</protein>
<sequence length="147" mass="15620">MNVREHEELRSFTVDVMYNVLVSDLPTATTNDRGESPVVACLDSELLSDVMARVAAVGGYATVFSRGSLSDDGTYAVRFVDFVDEACAIDLGATDMTEEAPAESASMGMFLDYLETQEHGVVLPKQLGSSAAPEAVTSAKAVEFQAA</sequence>
<keyword evidence="2" id="KW-1185">Reference proteome</keyword>
<name>A0ABX4MCQ4_9ACTO</name>
<dbReference type="Proteomes" id="UP000194577">
    <property type="component" value="Unassembled WGS sequence"/>
</dbReference>
<organism evidence="1 2">
    <name type="scientific">Actinomyces ruminis</name>
    <dbReference type="NCBI Taxonomy" id="1937003"/>
    <lineage>
        <taxon>Bacteria</taxon>
        <taxon>Bacillati</taxon>
        <taxon>Actinomycetota</taxon>
        <taxon>Actinomycetes</taxon>
        <taxon>Actinomycetales</taxon>
        <taxon>Actinomycetaceae</taxon>
        <taxon>Actinomyces</taxon>
    </lineage>
</organism>
<evidence type="ECO:0000313" key="2">
    <source>
        <dbReference type="Proteomes" id="UP000194577"/>
    </source>
</evidence>